<dbReference type="InterPro" id="IPR001296">
    <property type="entry name" value="Glyco_trans_1"/>
</dbReference>
<evidence type="ECO:0000313" key="4">
    <source>
        <dbReference type="Proteomes" id="UP001519362"/>
    </source>
</evidence>
<organism evidence="3 4">
    <name type="scientific">Microbacterium amylolyticum</name>
    <dbReference type="NCBI Taxonomy" id="936337"/>
    <lineage>
        <taxon>Bacteria</taxon>
        <taxon>Bacillati</taxon>
        <taxon>Actinomycetota</taxon>
        <taxon>Actinomycetes</taxon>
        <taxon>Micrococcales</taxon>
        <taxon>Microbacteriaceae</taxon>
        <taxon>Microbacterium</taxon>
    </lineage>
</organism>
<sequence length="316" mass="34832">MTTWIDTRWDGQHGIGRYAREIYPRLTVESSPLPVRGATASGLNAIKRVPKGLIYSPGYAAFARAERQVMTIHDLIHLQTPWPQRAKYLAFYNAVARPVIRRAGVVFTVSETSRRAIAAWLKDPSVEIINAGLGSSDAFRTDVEAAPADDPYVMYVGNLRAHKNLRTVLRALKHLPGAHLRALIPAGEHDEAHAICDRLRITDRVQLLAGLSDDDLARQYRGASATVMPSVVEGFGLPPLESIMTGTPVIFWEGCSAVAETVGDDGWAIEDSQDAVEWADRIEDAVNAHRRVMPQTRTYDWDATAATIDGVLKRLS</sequence>
<dbReference type="Pfam" id="PF00534">
    <property type="entry name" value="Glycos_transf_1"/>
    <property type="match status" value="1"/>
</dbReference>
<gene>
    <name evidence="3" type="ORF">JOF34_001622</name>
</gene>
<keyword evidence="1" id="KW-0808">Transferase</keyword>
<dbReference type="PANTHER" id="PTHR46401">
    <property type="entry name" value="GLYCOSYLTRANSFERASE WBBK-RELATED"/>
    <property type="match status" value="1"/>
</dbReference>
<keyword evidence="4" id="KW-1185">Reference proteome</keyword>
<name>A0ABS4ZIC6_9MICO</name>
<dbReference type="Gene3D" id="3.40.50.2000">
    <property type="entry name" value="Glycogen Phosphorylase B"/>
    <property type="match status" value="1"/>
</dbReference>
<protein>
    <submittedName>
        <fullName evidence="3">Glycosyltransferase involved in cell wall biosynthesis</fullName>
    </submittedName>
</protein>
<dbReference type="RefSeq" id="WP_165134927.1">
    <property type="nucleotide sequence ID" value="NZ_CP049253.1"/>
</dbReference>
<evidence type="ECO:0000256" key="1">
    <source>
        <dbReference type="ARBA" id="ARBA00022679"/>
    </source>
</evidence>
<evidence type="ECO:0000259" key="2">
    <source>
        <dbReference type="Pfam" id="PF00534"/>
    </source>
</evidence>
<reference evidence="3 4" key="1">
    <citation type="submission" date="2021-03" db="EMBL/GenBank/DDBJ databases">
        <title>Sequencing the genomes of 1000 actinobacteria strains.</title>
        <authorList>
            <person name="Klenk H.-P."/>
        </authorList>
    </citation>
    <scope>NUCLEOTIDE SEQUENCE [LARGE SCALE GENOMIC DNA]</scope>
    <source>
        <strain evidence="3 4">DSM 24221</strain>
    </source>
</reference>
<proteinExistence type="predicted"/>
<feature type="domain" description="Glycosyl transferase family 1" evidence="2">
    <location>
        <begin position="144"/>
        <end position="287"/>
    </location>
</feature>
<evidence type="ECO:0000313" key="3">
    <source>
        <dbReference type="EMBL" id="MBP2437036.1"/>
    </source>
</evidence>
<comment type="caution">
    <text evidence="3">The sequence shown here is derived from an EMBL/GenBank/DDBJ whole genome shotgun (WGS) entry which is preliminary data.</text>
</comment>
<dbReference type="CDD" id="cd03809">
    <property type="entry name" value="GT4_MtfB-like"/>
    <property type="match status" value="1"/>
</dbReference>
<dbReference type="PANTHER" id="PTHR46401:SF2">
    <property type="entry name" value="GLYCOSYLTRANSFERASE WBBK-RELATED"/>
    <property type="match status" value="1"/>
</dbReference>
<dbReference type="SUPFAM" id="SSF53756">
    <property type="entry name" value="UDP-Glycosyltransferase/glycogen phosphorylase"/>
    <property type="match status" value="1"/>
</dbReference>
<accession>A0ABS4ZIC6</accession>
<dbReference type="EMBL" id="JAGIOL010000001">
    <property type="protein sequence ID" value="MBP2437036.1"/>
    <property type="molecule type" value="Genomic_DNA"/>
</dbReference>
<dbReference type="Proteomes" id="UP001519362">
    <property type="component" value="Unassembled WGS sequence"/>
</dbReference>